<dbReference type="SUPFAM" id="SSF102114">
    <property type="entry name" value="Radical SAM enzymes"/>
    <property type="match status" value="1"/>
</dbReference>
<organism evidence="5">
    <name type="scientific">marine sediment metagenome</name>
    <dbReference type="NCBI Taxonomy" id="412755"/>
    <lineage>
        <taxon>unclassified sequences</taxon>
        <taxon>metagenomes</taxon>
        <taxon>ecological metagenomes</taxon>
    </lineage>
</organism>
<comment type="caution">
    <text evidence="5">The sequence shown here is derived from an EMBL/GenBank/DDBJ whole genome shotgun (WGS) entry which is preliminary data.</text>
</comment>
<reference evidence="5" key="1">
    <citation type="journal article" date="2015" name="Nature">
        <title>Complex archaea that bridge the gap between prokaryotes and eukaryotes.</title>
        <authorList>
            <person name="Spang A."/>
            <person name="Saw J.H."/>
            <person name="Jorgensen S.L."/>
            <person name="Zaremba-Niedzwiedzka K."/>
            <person name="Martijn J."/>
            <person name="Lind A.E."/>
            <person name="van Eijk R."/>
            <person name="Schleper C."/>
            <person name="Guy L."/>
            <person name="Ettema T.J."/>
        </authorList>
    </citation>
    <scope>NUCLEOTIDE SEQUENCE</scope>
</reference>
<dbReference type="PANTHER" id="PTHR43432:SF5">
    <property type="entry name" value="ELP3_MIAA_NIFB-LIKE RADICAL SAM CORE DOMAIN-CONTAINING PROTEIN"/>
    <property type="match status" value="1"/>
</dbReference>
<dbReference type="InterPro" id="IPR058240">
    <property type="entry name" value="rSAM_sf"/>
</dbReference>
<evidence type="ECO:0000256" key="2">
    <source>
        <dbReference type="ARBA" id="ARBA00023004"/>
    </source>
</evidence>
<name>A0A0F9V5L7_9ZZZZ</name>
<dbReference type="EMBL" id="LAZR01000667">
    <property type="protein sequence ID" value="KKN61188.1"/>
    <property type="molecule type" value="Genomic_DNA"/>
</dbReference>
<dbReference type="GO" id="GO:0051536">
    <property type="term" value="F:iron-sulfur cluster binding"/>
    <property type="evidence" value="ECO:0007669"/>
    <property type="project" value="UniProtKB-KW"/>
</dbReference>
<gene>
    <name evidence="5" type="ORF">LCGC14_0524290</name>
</gene>
<dbReference type="Gene3D" id="3.80.30.30">
    <property type="match status" value="1"/>
</dbReference>
<evidence type="ECO:0000256" key="3">
    <source>
        <dbReference type="ARBA" id="ARBA00023014"/>
    </source>
</evidence>
<proteinExistence type="predicted"/>
<feature type="domain" description="Radical SAM core" evidence="4">
    <location>
        <begin position="17"/>
        <end position="258"/>
    </location>
</feature>
<evidence type="ECO:0000256" key="1">
    <source>
        <dbReference type="ARBA" id="ARBA00022723"/>
    </source>
</evidence>
<dbReference type="InterPro" id="IPR007197">
    <property type="entry name" value="rSAM"/>
</dbReference>
<dbReference type="SFLD" id="SFLDG01084">
    <property type="entry name" value="Uncharacterised_Radical_SAM_Su"/>
    <property type="match status" value="1"/>
</dbReference>
<keyword evidence="3" id="KW-0411">Iron-sulfur</keyword>
<dbReference type="PROSITE" id="PS51918">
    <property type="entry name" value="RADICAL_SAM"/>
    <property type="match status" value="1"/>
</dbReference>
<protein>
    <recommendedName>
        <fullName evidence="4">Radical SAM core domain-containing protein</fullName>
    </recommendedName>
</protein>
<keyword evidence="2" id="KW-0408">Iron</keyword>
<evidence type="ECO:0000313" key="5">
    <source>
        <dbReference type="EMBL" id="KKN61188.1"/>
    </source>
</evidence>
<dbReference type="InterPro" id="IPR040086">
    <property type="entry name" value="MJ0683-like"/>
</dbReference>
<dbReference type="Pfam" id="PF04055">
    <property type="entry name" value="Radical_SAM"/>
    <property type="match status" value="1"/>
</dbReference>
<dbReference type="GO" id="GO:0003824">
    <property type="term" value="F:catalytic activity"/>
    <property type="evidence" value="ECO:0007669"/>
    <property type="project" value="InterPro"/>
</dbReference>
<sequence>MVNYTFKEFKTVLNKLKFPDSWFWCKYTINPYSGCEHACIYCDARSNRYYLKEIQDFENEIIIKTHVDKKLDLRIKRARSLLPDVVAMGGVNDAYQPIELKAKNTQKILKVFAKYKFPVSISTKSNLFTRDIDLFNKIATDTWFTIAVSITTMNEELSRFLEPFSSTPQERLDALKKVKENAPNVQVGVNLMPVIPYICDSKENMEEIVRKSKEIDINFVLFGGLTLRDSQKDFFIEKLKNSKYKNFIHPLLDLYSGNKNIWSDYSKKLNKKILDLHKRYKISIRTKRWIPNKEDYRKWNYKISELLLNKEYNNSLKTGKHNRNMMWAGLNLNNLEESIMDVYKRGELSKLQNFKQAVIDIVKPYLDKTKEVKQKIGLDKFL</sequence>
<dbReference type="SMART" id="SM00729">
    <property type="entry name" value="Elp3"/>
    <property type="match status" value="1"/>
</dbReference>
<keyword evidence="1" id="KW-0479">Metal-binding</keyword>
<dbReference type="SFLD" id="SFLDS00029">
    <property type="entry name" value="Radical_SAM"/>
    <property type="match status" value="1"/>
</dbReference>
<evidence type="ECO:0000259" key="4">
    <source>
        <dbReference type="PROSITE" id="PS51918"/>
    </source>
</evidence>
<dbReference type="InterPro" id="IPR006638">
    <property type="entry name" value="Elp3/MiaA/NifB-like_rSAM"/>
</dbReference>
<dbReference type="AlphaFoldDB" id="A0A0F9V5L7"/>
<dbReference type="GO" id="GO:0046872">
    <property type="term" value="F:metal ion binding"/>
    <property type="evidence" value="ECO:0007669"/>
    <property type="project" value="UniProtKB-KW"/>
</dbReference>
<dbReference type="PANTHER" id="PTHR43432">
    <property type="entry name" value="SLR0285 PROTEIN"/>
    <property type="match status" value="1"/>
</dbReference>
<accession>A0A0F9V5L7</accession>
<dbReference type="CDD" id="cd01335">
    <property type="entry name" value="Radical_SAM"/>
    <property type="match status" value="1"/>
</dbReference>